<keyword evidence="9" id="KW-1185">Reference proteome</keyword>
<dbReference type="GO" id="GO:0005886">
    <property type="term" value="C:plasma membrane"/>
    <property type="evidence" value="ECO:0007669"/>
    <property type="project" value="UniProtKB-SubCell"/>
</dbReference>
<accession>A0A2K9LGB6</accession>
<name>A0A2K9LGB6_9GAMM</name>
<evidence type="ECO:0000313" key="8">
    <source>
        <dbReference type="EMBL" id="AUM11277.1"/>
    </source>
</evidence>
<feature type="transmembrane region" description="Helical" evidence="6">
    <location>
        <begin position="232"/>
        <end position="249"/>
    </location>
</feature>
<dbReference type="KEGG" id="kak:Kalk_02015"/>
<protein>
    <recommendedName>
        <fullName evidence="7">Type II secretion system protein GspF domain-containing protein</fullName>
    </recommendedName>
</protein>
<evidence type="ECO:0000313" key="9">
    <source>
        <dbReference type="Proteomes" id="UP000235116"/>
    </source>
</evidence>
<evidence type="ECO:0000256" key="2">
    <source>
        <dbReference type="ARBA" id="ARBA00022475"/>
    </source>
</evidence>
<dbReference type="PANTHER" id="PTHR35007:SF1">
    <property type="entry name" value="PILUS ASSEMBLY PROTEIN"/>
    <property type="match status" value="1"/>
</dbReference>
<dbReference type="InterPro" id="IPR018076">
    <property type="entry name" value="T2SS_GspF_dom"/>
</dbReference>
<reference evidence="9" key="1">
    <citation type="submission" date="2017-08" db="EMBL/GenBank/DDBJ databases">
        <title>Direct submision.</title>
        <authorList>
            <person name="Kim S.-J."/>
            <person name="Rhee S.-K."/>
        </authorList>
    </citation>
    <scope>NUCLEOTIDE SEQUENCE [LARGE SCALE GENOMIC DNA]</scope>
    <source>
        <strain evidence="9">GI5</strain>
    </source>
</reference>
<feature type="transmembrane region" description="Helical" evidence="6">
    <location>
        <begin position="12"/>
        <end position="42"/>
    </location>
</feature>
<dbReference type="Pfam" id="PF00482">
    <property type="entry name" value="T2SSF"/>
    <property type="match status" value="1"/>
</dbReference>
<sequence length="291" mass="32409">MDKLLQLAQSNAQLFSFVLVAVAFFCIAWVMTGISQQLFALYQRSFYQQVDKGLRDVVVMMEPGQIFTVTLVTAVIVIPVVFFVTNLIVAAIVGAIIFIAPGVVLKIMKKRRSDEFIQQLPDALSSISSSLRSGLNLVKAFQQVAKNQPQPLAQEFTQVLVEYRVGTDLSDSLDQLAKRIDREDILLMNSAIKISRTVGGNLADTLEVLSRTLREKSKVEGKIRALTSMGKAQGTLATFFPVFVGYMFYKMEPEAMSMLFTSTLGWIWLAIMVVMAIMAFLMIQKIVNVDV</sequence>
<feature type="transmembrane region" description="Helical" evidence="6">
    <location>
        <begin position="63"/>
        <end position="82"/>
    </location>
</feature>
<dbReference type="Gene3D" id="1.20.81.30">
    <property type="entry name" value="Type II secretion system (T2SS), domain F"/>
    <property type="match status" value="1"/>
</dbReference>
<dbReference type="RefSeq" id="WP_101892617.1">
    <property type="nucleotide sequence ID" value="NZ_CP022684.1"/>
</dbReference>
<comment type="subcellular location">
    <subcellularLocation>
        <location evidence="1">Cell membrane</location>
        <topology evidence="1">Multi-pass membrane protein</topology>
    </subcellularLocation>
</comment>
<keyword evidence="4 6" id="KW-1133">Transmembrane helix</keyword>
<feature type="domain" description="Type II secretion system protein GspF" evidence="7">
    <location>
        <begin position="124"/>
        <end position="248"/>
    </location>
</feature>
<evidence type="ECO:0000256" key="4">
    <source>
        <dbReference type="ARBA" id="ARBA00022989"/>
    </source>
</evidence>
<evidence type="ECO:0000256" key="1">
    <source>
        <dbReference type="ARBA" id="ARBA00004651"/>
    </source>
</evidence>
<evidence type="ECO:0000259" key="7">
    <source>
        <dbReference type="Pfam" id="PF00482"/>
    </source>
</evidence>
<evidence type="ECO:0000256" key="5">
    <source>
        <dbReference type="ARBA" id="ARBA00023136"/>
    </source>
</evidence>
<dbReference type="OrthoDB" id="5611741at2"/>
<feature type="transmembrane region" description="Helical" evidence="6">
    <location>
        <begin position="255"/>
        <end position="283"/>
    </location>
</feature>
<proteinExistence type="predicted"/>
<gene>
    <name evidence="8" type="ORF">Kalk_02015</name>
</gene>
<evidence type="ECO:0000256" key="3">
    <source>
        <dbReference type="ARBA" id="ARBA00022692"/>
    </source>
</evidence>
<dbReference type="EMBL" id="CP022684">
    <property type="protein sequence ID" value="AUM11277.1"/>
    <property type="molecule type" value="Genomic_DNA"/>
</dbReference>
<keyword evidence="3 6" id="KW-0812">Transmembrane</keyword>
<evidence type="ECO:0000256" key="6">
    <source>
        <dbReference type="SAM" id="Phobius"/>
    </source>
</evidence>
<dbReference type="AlphaFoldDB" id="A0A2K9LGB6"/>
<dbReference type="InterPro" id="IPR042094">
    <property type="entry name" value="T2SS_GspF_sf"/>
</dbReference>
<dbReference type="PANTHER" id="PTHR35007">
    <property type="entry name" value="INTEGRAL MEMBRANE PROTEIN-RELATED"/>
    <property type="match status" value="1"/>
</dbReference>
<dbReference type="Proteomes" id="UP000235116">
    <property type="component" value="Chromosome"/>
</dbReference>
<keyword evidence="5 6" id="KW-0472">Membrane</keyword>
<keyword evidence="2" id="KW-1003">Cell membrane</keyword>
<organism evidence="8 9">
    <name type="scientific">Ketobacter alkanivorans</name>
    <dbReference type="NCBI Taxonomy" id="1917421"/>
    <lineage>
        <taxon>Bacteria</taxon>
        <taxon>Pseudomonadati</taxon>
        <taxon>Pseudomonadota</taxon>
        <taxon>Gammaproteobacteria</taxon>
        <taxon>Pseudomonadales</taxon>
        <taxon>Ketobacteraceae</taxon>
        <taxon>Ketobacter</taxon>
    </lineage>
</organism>